<proteinExistence type="predicted"/>
<dbReference type="OrthoDB" id="5317164at2"/>
<dbReference type="InterPro" id="IPR052524">
    <property type="entry name" value="MFS_Cyanate_Porter"/>
</dbReference>
<evidence type="ECO:0000313" key="3">
    <source>
        <dbReference type="Proteomes" id="UP000036334"/>
    </source>
</evidence>
<feature type="transmembrane region" description="Helical" evidence="1">
    <location>
        <begin position="116"/>
        <end position="134"/>
    </location>
</feature>
<dbReference type="AlphaFoldDB" id="A0A0I9TZ68"/>
<dbReference type="InterPro" id="IPR036259">
    <property type="entry name" value="MFS_trans_sf"/>
</dbReference>
<feature type="transmembrane region" description="Helical" evidence="1">
    <location>
        <begin position="226"/>
        <end position="248"/>
    </location>
</feature>
<feature type="transmembrane region" description="Helical" evidence="1">
    <location>
        <begin position="317"/>
        <end position="337"/>
    </location>
</feature>
<protein>
    <submittedName>
        <fullName evidence="2">MFS transporter</fullName>
    </submittedName>
</protein>
<keyword evidence="3" id="KW-1185">Reference proteome</keyword>
<feature type="transmembrane region" description="Helical" evidence="1">
    <location>
        <begin position="349"/>
        <end position="373"/>
    </location>
</feature>
<evidence type="ECO:0000256" key="1">
    <source>
        <dbReference type="SAM" id="Phobius"/>
    </source>
</evidence>
<dbReference type="SUPFAM" id="SSF103473">
    <property type="entry name" value="MFS general substrate transporter"/>
    <property type="match status" value="1"/>
</dbReference>
<feature type="transmembrane region" description="Helical" evidence="1">
    <location>
        <begin position="291"/>
        <end position="311"/>
    </location>
</feature>
<dbReference type="Pfam" id="PF07690">
    <property type="entry name" value="MFS_1"/>
    <property type="match status" value="1"/>
</dbReference>
<keyword evidence="1" id="KW-0472">Membrane</keyword>
<dbReference type="PANTHER" id="PTHR23523:SF2">
    <property type="entry name" value="2-NITROIMIDAZOLE TRANSPORTER"/>
    <property type="match status" value="1"/>
</dbReference>
<keyword evidence="1" id="KW-1133">Transmembrane helix</keyword>
<name>A0A0I9TZ68_9MYCO</name>
<feature type="transmembrane region" description="Helical" evidence="1">
    <location>
        <begin position="260"/>
        <end position="284"/>
    </location>
</feature>
<dbReference type="Proteomes" id="UP000036334">
    <property type="component" value="Unassembled WGS sequence"/>
</dbReference>
<keyword evidence="1" id="KW-0812">Transmembrane</keyword>
<organism evidence="2 3">
    <name type="scientific">Mycobacterium haemophilum</name>
    <dbReference type="NCBI Taxonomy" id="29311"/>
    <lineage>
        <taxon>Bacteria</taxon>
        <taxon>Bacillati</taxon>
        <taxon>Actinomycetota</taxon>
        <taxon>Actinomycetes</taxon>
        <taxon>Mycobacteriales</taxon>
        <taxon>Mycobacteriaceae</taxon>
        <taxon>Mycobacterium</taxon>
    </lineage>
</organism>
<dbReference type="PATRIC" id="fig|29311.18.peg.3423"/>
<feature type="transmembrane region" description="Helical" evidence="1">
    <location>
        <begin position="61"/>
        <end position="80"/>
    </location>
</feature>
<dbReference type="GO" id="GO:0022857">
    <property type="term" value="F:transmembrane transporter activity"/>
    <property type="evidence" value="ECO:0007669"/>
    <property type="project" value="InterPro"/>
</dbReference>
<sequence length="413" mass="43070">MTTATTAAAVHDPITRQSLFTGRIMILLAIVLSSLALRSAITSLTPLLSRVSDNIGFDSTITGIFGMLPTAMFALAGFASPALGRRFTIERMALVGAAATAAGIAGRSMMSGVTGLLALTTLALVGMGIGNIVTPPLIKRYFGDRVALMSTVYLTCIQLGTLIPAAAAVPLADTHGWRVSLAVWALIPLAALGPWTAIIITRRGDDTGDHTAEPPKTIGPVWRSPIAWSLAFMFGMTSLITYTLFTWLPEIVASAGGSESLGGAMVAVFSGIGFVAALVAPALCVRLANPFPIVIVCACCYLLGFAGLLWAPLTATIIWVLFLGLGPTTFPAVLTLINLRCRTGAGSAALSGFTQGVGYLIACAGPLLFGVLHDVTDEWVLSFGFLLVTVAALLVGGYYACKPRYLEDTLATR</sequence>
<feature type="transmembrane region" description="Helical" evidence="1">
    <location>
        <begin position="379"/>
        <end position="401"/>
    </location>
</feature>
<dbReference type="Gene3D" id="1.20.1250.20">
    <property type="entry name" value="MFS general substrate transporter like domains"/>
    <property type="match status" value="1"/>
</dbReference>
<feature type="transmembrane region" description="Helical" evidence="1">
    <location>
        <begin position="181"/>
        <end position="200"/>
    </location>
</feature>
<evidence type="ECO:0000313" key="2">
    <source>
        <dbReference type="EMBL" id="KLO34128.1"/>
    </source>
</evidence>
<feature type="transmembrane region" description="Helical" evidence="1">
    <location>
        <begin position="146"/>
        <end position="169"/>
    </location>
</feature>
<gene>
    <name evidence="2" type="ORF">ABH38_19805</name>
</gene>
<dbReference type="EMBL" id="LDPR01000033">
    <property type="protein sequence ID" value="KLO34128.1"/>
    <property type="molecule type" value="Genomic_DNA"/>
</dbReference>
<comment type="caution">
    <text evidence="2">The sequence shown here is derived from an EMBL/GenBank/DDBJ whole genome shotgun (WGS) entry which is preliminary data.</text>
</comment>
<dbReference type="PANTHER" id="PTHR23523">
    <property type="match status" value="1"/>
</dbReference>
<reference evidence="2 3" key="1">
    <citation type="submission" date="2015-05" db="EMBL/GenBank/DDBJ databases">
        <title>Genome sequence of Mycobacterium haemophilum.</title>
        <authorList>
            <person name="Greninger A.L."/>
            <person name="Cunningham G."/>
            <person name="Miller S."/>
        </authorList>
    </citation>
    <scope>NUCLEOTIDE SEQUENCE [LARGE SCALE GENOMIC DNA]</scope>
    <source>
        <strain evidence="3">UC1</strain>
    </source>
</reference>
<feature type="transmembrane region" description="Helical" evidence="1">
    <location>
        <begin position="24"/>
        <end position="41"/>
    </location>
</feature>
<feature type="transmembrane region" description="Helical" evidence="1">
    <location>
        <begin position="92"/>
        <end position="110"/>
    </location>
</feature>
<dbReference type="STRING" id="1202450.B586_02170"/>
<dbReference type="InterPro" id="IPR011701">
    <property type="entry name" value="MFS"/>
</dbReference>
<accession>A0A0I9TZ68</accession>
<dbReference type="RefSeq" id="WP_047316806.1">
    <property type="nucleotide sequence ID" value="NZ_LDPQ01000040.1"/>
</dbReference>